<dbReference type="SUPFAM" id="SSF56399">
    <property type="entry name" value="ADP-ribosylation"/>
    <property type="match status" value="1"/>
</dbReference>
<gene>
    <name evidence="1" type="ORF">JOL79_29625</name>
</gene>
<keyword evidence="2" id="KW-1185">Reference proteome</keyword>
<dbReference type="EMBL" id="JAFCNB010000025">
    <property type="protein sequence ID" value="MBP2707948.1"/>
    <property type="molecule type" value="Genomic_DNA"/>
</dbReference>
<accession>A0A940WN45</accession>
<dbReference type="AlphaFoldDB" id="A0A940WN45"/>
<evidence type="ECO:0000313" key="1">
    <source>
        <dbReference type="EMBL" id="MBP2707948.1"/>
    </source>
</evidence>
<dbReference type="PANTHER" id="PTHR34129">
    <property type="entry name" value="BLR1139 PROTEIN"/>
    <property type="match status" value="1"/>
</dbReference>
<dbReference type="Proteomes" id="UP000674234">
    <property type="component" value="Unassembled WGS sequence"/>
</dbReference>
<evidence type="ECO:0000313" key="2">
    <source>
        <dbReference type="Proteomes" id="UP000674234"/>
    </source>
</evidence>
<dbReference type="RefSeq" id="WP_210159214.1">
    <property type="nucleotide sequence ID" value="NZ_JAFCNB010000025.1"/>
</dbReference>
<dbReference type="InterPro" id="IPR009297">
    <property type="entry name" value="DUF952"/>
</dbReference>
<dbReference type="Gene3D" id="3.20.170.20">
    <property type="entry name" value="Protein of unknown function DUF952"/>
    <property type="match status" value="1"/>
</dbReference>
<comment type="caution">
    <text evidence="1">The sequence shown here is derived from an EMBL/GenBank/DDBJ whole genome shotgun (WGS) entry which is preliminary data.</text>
</comment>
<proteinExistence type="predicted"/>
<name>A0A940WN45_9ACTN</name>
<reference evidence="1" key="1">
    <citation type="submission" date="2021-02" db="EMBL/GenBank/DDBJ databases">
        <title>Draft genome sequence of Microbispora sp. RL4-1S isolated from rice leaves in Thailand.</title>
        <authorList>
            <person name="Muangham S."/>
            <person name="Duangmal K."/>
        </authorList>
    </citation>
    <scope>NUCLEOTIDE SEQUENCE</scope>
    <source>
        <strain evidence="1">RL4-1S</strain>
    </source>
</reference>
<dbReference type="Pfam" id="PF06108">
    <property type="entry name" value="DUF952"/>
    <property type="match status" value="1"/>
</dbReference>
<organism evidence="1 2">
    <name type="scientific">Microbispora oryzae</name>
    <dbReference type="NCBI Taxonomy" id="2806554"/>
    <lineage>
        <taxon>Bacteria</taxon>
        <taxon>Bacillati</taxon>
        <taxon>Actinomycetota</taxon>
        <taxon>Actinomycetes</taxon>
        <taxon>Streptosporangiales</taxon>
        <taxon>Streptosporangiaceae</taxon>
        <taxon>Microbispora</taxon>
    </lineage>
</organism>
<dbReference type="PANTHER" id="PTHR34129:SF1">
    <property type="entry name" value="DUF952 DOMAIN-CONTAINING PROTEIN"/>
    <property type="match status" value="1"/>
</dbReference>
<protein>
    <submittedName>
        <fullName evidence="1">DUF952 domain-containing protein</fullName>
    </submittedName>
</protein>
<sequence length="108" mass="11830">MIYHLTLARDWAEARAAGEYRVSTLGRSLEEEGFIHASADLEQARGVAGRFYRDVADPLVLLEIDETRLGCPVRFEVPEGMTEAFPHVYGPVPVAAVVSATPFTIPAD</sequence>